<keyword evidence="3" id="KW-0732">Signal</keyword>
<sequence>MEFLGVKAARFLTAILIFIQWASCKTTTASEVLGYVVEAGSPITESESPVSTIESEFPVSTTDSDPWNRPNEESDDKRKGGVSKVGVALGAVFAGVGLIIAAIFLGNRIRRKKGESSESDNQPRGFKGSGERLKAIPRPPVAVSRARRPKEAGRRQKNLTMQPAGTNKAPAEIEAKSKNSLVEMEARIEENLRAELGTGKDAQGWAGGGTNAVPYELDATTPADAKTK</sequence>
<feature type="chain" id="PRO_5035450928" description="Mid2 domain-containing protein" evidence="3">
    <location>
        <begin position="25"/>
        <end position="228"/>
    </location>
</feature>
<evidence type="ECO:0000313" key="4">
    <source>
        <dbReference type="EMBL" id="KAH7230999.1"/>
    </source>
</evidence>
<feature type="region of interest" description="Disordered" evidence="1">
    <location>
        <begin position="199"/>
        <end position="228"/>
    </location>
</feature>
<gene>
    <name evidence="4" type="ORF">BKA59DRAFT_518289</name>
</gene>
<accession>A0A8K0W5B3</accession>
<comment type="caution">
    <text evidence="4">The sequence shown here is derived from an EMBL/GenBank/DDBJ whole genome shotgun (WGS) entry which is preliminary data.</text>
</comment>
<feature type="region of interest" description="Disordered" evidence="1">
    <location>
        <begin position="112"/>
        <end position="178"/>
    </location>
</feature>
<keyword evidence="5" id="KW-1185">Reference proteome</keyword>
<protein>
    <recommendedName>
        <fullName evidence="6">Mid2 domain-containing protein</fullName>
    </recommendedName>
</protein>
<keyword evidence="2" id="KW-1133">Transmembrane helix</keyword>
<feature type="region of interest" description="Disordered" evidence="1">
    <location>
        <begin position="46"/>
        <end position="81"/>
    </location>
</feature>
<dbReference type="Proteomes" id="UP000813427">
    <property type="component" value="Unassembled WGS sequence"/>
</dbReference>
<keyword evidence="2" id="KW-0472">Membrane</keyword>
<name>A0A8K0W5B3_9HYPO</name>
<keyword evidence="2" id="KW-0812">Transmembrane</keyword>
<feature type="transmembrane region" description="Helical" evidence="2">
    <location>
        <begin position="85"/>
        <end position="105"/>
    </location>
</feature>
<evidence type="ECO:0008006" key="6">
    <source>
        <dbReference type="Google" id="ProtNLM"/>
    </source>
</evidence>
<evidence type="ECO:0000313" key="5">
    <source>
        <dbReference type="Proteomes" id="UP000813427"/>
    </source>
</evidence>
<evidence type="ECO:0000256" key="3">
    <source>
        <dbReference type="SAM" id="SignalP"/>
    </source>
</evidence>
<proteinExistence type="predicted"/>
<dbReference type="AlphaFoldDB" id="A0A8K0W5B3"/>
<feature type="signal peptide" evidence="3">
    <location>
        <begin position="1"/>
        <end position="24"/>
    </location>
</feature>
<dbReference type="EMBL" id="JAGPXF010000009">
    <property type="protein sequence ID" value="KAH7230999.1"/>
    <property type="molecule type" value="Genomic_DNA"/>
</dbReference>
<reference evidence="4" key="1">
    <citation type="journal article" date="2021" name="Nat. Commun.">
        <title>Genetic determinants of endophytism in the Arabidopsis root mycobiome.</title>
        <authorList>
            <person name="Mesny F."/>
            <person name="Miyauchi S."/>
            <person name="Thiergart T."/>
            <person name="Pickel B."/>
            <person name="Atanasova L."/>
            <person name="Karlsson M."/>
            <person name="Huettel B."/>
            <person name="Barry K.W."/>
            <person name="Haridas S."/>
            <person name="Chen C."/>
            <person name="Bauer D."/>
            <person name="Andreopoulos W."/>
            <person name="Pangilinan J."/>
            <person name="LaButti K."/>
            <person name="Riley R."/>
            <person name="Lipzen A."/>
            <person name="Clum A."/>
            <person name="Drula E."/>
            <person name="Henrissat B."/>
            <person name="Kohler A."/>
            <person name="Grigoriev I.V."/>
            <person name="Martin F.M."/>
            <person name="Hacquard S."/>
        </authorList>
    </citation>
    <scope>NUCLEOTIDE SEQUENCE</scope>
    <source>
        <strain evidence="4">MPI-SDFR-AT-0068</strain>
    </source>
</reference>
<feature type="compositionally biased region" description="Polar residues" evidence="1">
    <location>
        <begin position="46"/>
        <end position="65"/>
    </location>
</feature>
<evidence type="ECO:0000256" key="1">
    <source>
        <dbReference type="SAM" id="MobiDB-lite"/>
    </source>
</evidence>
<organism evidence="4 5">
    <name type="scientific">Fusarium tricinctum</name>
    <dbReference type="NCBI Taxonomy" id="61284"/>
    <lineage>
        <taxon>Eukaryota</taxon>
        <taxon>Fungi</taxon>
        <taxon>Dikarya</taxon>
        <taxon>Ascomycota</taxon>
        <taxon>Pezizomycotina</taxon>
        <taxon>Sordariomycetes</taxon>
        <taxon>Hypocreomycetidae</taxon>
        <taxon>Hypocreales</taxon>
        <taxon>Nectriaceae</taxon>
        <taxon>Fusarium</taxon>
        <taxon>Fusarium tricinctum species complex</taxon>
    </lineage>
</organism>
<feature type="compositionally biased region" description="Basic and acidic residues" evidence="1">
    <location>
        <begin position="70"/>
        <end position="79"/>
    </location>
</feature>
<evidence type="ECO:0000256" key="2">
    <source>
        <dbReference type="SAM" id="Phobius"/>
    </source>
</evidence>